<dbReference type="GO" id="GO:0003887">
    <property type="term" value="F:DNA-directed DNA polymerase activity"/>
    <property type="evidence" value="ECO:0007669"/>
    <property type="project" value="InterPro"/>
</dbReference>
<dbReference type="PANTHER" id="PTHR30231:SF4">
    <property type="entry name" value="PROTEIN NEN2"/>
    <property type="match status" value="1"/>
</dbReference>
<protein>
    <submittedName>
        <fullName evidence="5">DNA polymerase III subunit epsilon</fullName>
    </submittedName>
</protein>
<dbReference type="FunFam" id="3.30.420.10:FF:000045">
    <property type="entry name" value="3'-5' exonuclease DinG"/>
    <property type="match status" value="1"/>
</dbReference>
<dbReference type="Proteomes" id="UP000240509">
    <property type="component" value="Unassembled WGS sequence"/>
</dbReference>
<feature type="domain" description="Exonuclease" evidence="4">
    <location>
        <begin position="51"/>
        <end position="217"/>
    </location>
</feature>
<dbReference type="CDD" id="cd06127">
    <property type="entry name" value="DEDDh"/>
    <property type="match status" value="1"/>
</dbReference>
<dbReference type="SMART" id="SM00479">
    <property type="entry name" value="EXOIII"/>
    <property type="match status" value="1"/>
</dbReference>
<keyword evidence="3" id="KW-0269">Exonuclease</keyword>
<dbReference type="Pfam" id="PF00929">
    <property type="entry name" value="RNase_T"/>
    <property type="match status" value="1"/>
</dbReference>
<organism evidence="5 6">
    <name type="scientific">Alkalicoccus saliphilus</name>
    <dbReference type="NCBI Taxonomy" id="200989"/>
    <lineage>
        <taxon>Bacteria</taxon>
        <taxon>Bacillati</taxon>
        <taxon>Bacillota</taxon>
        <taxon>Bacilli</taxon>
        <taxon>Bacillales</taxon>
        <taxon>Bacillaceae</taxon>
        <taxon>Alkalicoccus</taxon>
    </lineage>
</organism>
<dbReference type="EMBL" id="PZJJ01000006">
    <property type="protein sequence ID" value="PTL39539.1"/>
    <property type="molecule type" value="Genomic_DNA"/>
</dbReference>
<keyword evidence="2" id="KW-0378">Hydrolase</keyword>
<keyword evidence="1" id="KW-0540">Nuclease</keyword>
<keyword evidence="6" id="KW-1185">Reference proteome</keyword>
<accession>A0A2T4U817</accession>
<dbReference type="InterPro" id="IPR012337">
    <property type="entry name" value="RNaseH-like_sf"/>
</dbReference>
<evidence type="ECO:0000313" key="6">
    <source>
        <dbReference type="Proteomes" id="UP000240509"/>
    </source>
</evidence>
<evidence type="ECO:0000256" key="2">
    <source>
        <dbReference type="ARBA" id="ARBA00022801"/>
    </source>
</evidence>
<dbReference type="GO" id="GO:0008408">
    <property type="term" value="F:3'-5' exonuclease activity"/>
    <property type="evidence" value="ECO:0007669"/>
    <property type="project" value="TreeGrafter"/>
</dbReference>
<comment type="caution">
    <text evidence="5">The sequence shown here is derived from an EMBL/GenBank/DDBJ whole genome shotgun (WGS) entry which is preliminary data.</text>
</comment>
<name>A0A2T4U817_9BACI</name>
<reference evidence="5 6" key="1">
    <citation type="submission" date="2018-03" db="EMBL/GenBank/DDBJ databases">
        <title>Alkalicoccus saliphilus sp. nov., isolated from a mineral pool.</title>
        <authorList>
            <person name="Zhao B."/>
        </authorList>
    </citation>
    <scope>NUCLEOTIDE SEQUENCE [LARGE SCALE GENOMIC DNA]</scope>
    <source>
        <strain evidence="5 6">6AG</strain>
    </source>
</reference>
<dbReference type="OrthoDB" id="9804290at2"/>
<dbReference type="PANTHER" id="PTHR30231">
    <property type="entry name" value="DNA POLYMERASE III SUBUNIT EPSILON"/>
    <property type="match status" value="1"/>
</dbReference>
<dbReference type="GO" id="GO:0006260">
    <property type="term" value="P:DNA replication"/>
    <property type="evidence" value="ECO:0007669"/>
    <property type="project" value="InterPro"/>
</dbReference>
<dbReference type="GO" id="GO:0003677">
    <property type="term" value="F:DNA binding"/>
    <property type="evidence" value="ECO:0007669"/>
    <property type="project" value="InterPro"/>
</dbReference>
<proteinExistence type="predicted"/>
<evidence type="ECO:0000313" key="5">
    <source>
        <dbReference type="EMBL" id="PTL39539.1"/>
    </source>
</evidence>
<dbReference type="AlphaFoldDB" id="A0A2T4U817"/>
<sequence length="239" mass="27377">MRLIDLWKQQLGGSTYPAKGRRDAEAIAYARRLQRDRKQMEHLTLPLTELPVAAFDLETTGFSPGKGDTILSIGAVTINRGKTEEFYSLIYSDKPPPAHITELTGITGEQLKEAPSAEHVLKDFLYFIEGRTLAAHHASHERRFMEKILWDLFRMKFNYRLLDTSYMAALLSPDKPLHTLEECCGHFNIPLAERHHALEDAKAAAELWKMCTEKFEEENCLSLKDVYTKLAQKRHGTLY</sequence>
<dbReference type="InterPro" id="IPR006054">
    <property type="entry name" value="DnaQ"/>
</dbReference>
<gene>
    <name evidence="5" type="ORF">C6Y45_05720</name>
</gene>
<dbReference type="NCBIfam" id="TIGR00573">
    <property type="entry name" value="dnaq"/>
    <property type="match status" value="1"/>
</dbReference>
<dbReference type="InterPro" id="IPR036397">
    <property type="entry name" value="RNaseH_sf"/>
</dbReference>
<dbReference type="SUPFAM" id="SSF53098">
    <property type="entry name" value="Ribonuclease H-like"/>
    <property type="match status" value="1"/>
</dbReference>
<dbReference type="InterPro" id="IPR013520">
    <property type="entry name" value="Ribonucl_H"/>
</dbReference>
<dbReference type="GO" id="GO:0005829">
    <property type="term" value="C:cytosol"/>
    <property type="evidence" value="ECO:0007669"/>
    <property type="project" value="TreeGrafter"/>
</dbReference>
<dbReference type="RefSeq" id="WP_107584144.1">
    <property type="nucleotide sequence ID" value="NZ_PZJJ01000006.1"/>
</dbReference>
<evidence type="ECO:0000259" key="4">
    <source>
        <dbReference type="SMART" id="SM00479"/>
    </source>
</evidence>
<evidence type="ECO:0000256" key="3">
    <source>
        <dbReference type="ARBA" id="ARBA00022839"/>
    </source>
</evidence>
<dbReference type="Gene3D" id="3.30.420.10">
    <property type="entry name" value="Ribonuclease H-like superfamily/Ribonuclease H"/>
    <property type="match status" value="1"/>
</dbReference>
<evidence type="ECO:0000256" key="1">
    <source>
        <dbReference type="ARBA" id="ARBA00022722"/>
    </source>
</evidence>